<organism evidence="2 3">
    <name type="scientific">Brassica campestris</name>
    <name type="common">Field mustard</name>
    <dbReference type="NCBI Taxonomy" id="3711"/>
    <lineage>
        <taxon>Eukaryota</taxon>
        <taxon>Viridiplantae</taxon>
        <taxon>Streptophyta</taxon>
        <taxon>Embryophyta</taxon>
        <taxon>Tracheophyta</taxon>
        <taxon>Spermatophyta</taxon>
        <taxon>Magnoliopsida</taxon>
        <taxon>eudicotyledons</taxon>
        <taxon>Gunneridae</taxon>
        <taxon>Pentapetalae</taxon>
        <taxon>rosids</taxon>
        <taxon>malvids</taxon>
        <taxon>Brassicales</taxon>
        <taxon>Brassicaceae</taxon>
        <taxon>Brassiceae</taxon>
        <taxon>Brassica</taxon>
    </lineage>
</organism>
<dbReference type="Proteomes" id="UP000694005">
    <property type="component" value="Chromosome A08"/>
</dbReference>
<dbReference type="Gramene" id="A08p06610.2_BraZ1">
    <property type="protein sequence ID" value="A08p06610.2_BraZ1.CDS"/>
    <property type="gene ID" value="A08g06610.2_BraZ1"/>
</dbReference>
<name>A0A8D9M4P0_BRACM</name>
<reference evidence="2 3" key="1">
    <citation type="submission" date="2021-07" db="EMBL/GenBank/DDBJ databases">
        <authorList>
            <consortium name="Genoscope - CEA"/>
            <person name="William W."/>
        </authorList>
    </citation>
    <scope>NUCLEOTIDE SEQUENCE [LARGE SCALE GENOMIC DNA]</scope>
</reference>
<evidence type="ECO:0000256" key="1">
    <source>
        <dbReference type="SAM" id="MobiDB-lite"/>
    </source>
</evidence>
<sequence>MEPDQNGVQAVQSSSNKVRPSDRTDQTDRSVYRIDPPKTDGQARINLEREESKDDHIFLLLAHLVCTAHPEDGTNNLASVFDPVMDFSLVHFSKARILKLSEDLTHLGTQLVCEGYLADRPDRLSPVLIFTAMESAGTDEPGQ</sequence>
<dbReference type="AlphaFoldDB" id="A0A8D9M4P0"/>
<feature type="compositionally biased region" description="Basic and acidic residues" evidence="1">
    <location>
        <begin position="19"/>
        <end position="38"/>
    </location>
</feature>
<gene>
    <name evidence="2" type="ORF">BRAPAZ1V2_A08P06610.2</name>
</gene>
<proteinExistence type="predicted"/>
<dbReference type="EMBL" id="LS974624">
    <property type="protein sequence ID" value="CAG7896995.1"/>
    <property type="molecule type" value="Genomic_DNA"/>
</dbReference>
<feature type="compositionally biased region" description="Polar residues" evidence="1">
    <location>
        <begin position="1"/>
        <end position="18"/>
    </location>
</feature>
<feature type="region of interest" description="Disordered" evidence="1">
    <location>
        <begin position="1"/>
        <end position="44"/>
    </location>
</feature>
<evidence type="ECO:0000313" key="2">
    <source>
        <dbReference type="EMBL" id="CAG7896995.1"/>
    </source>
</evidence>
<protein>
    <submittedName>
        <fullName evidence="2">Uncharacterized protein</fullName>
    </submittedName>
</protein>
<accession>A0A8D9M4P0</accession>
<evidence type="ECO:0000313" key="3">
    <source>
        <dbReference type="Proteomes" id="UP000694005"/>
    </source>
</evidence>